<dbReference type="AlphaFoldDB" id="A0A6I3KM79"/>
<keyword evidence="2" id="KW-0805">Transcription regulation</keyword>
<dbReference type="FunFam" id="1.10.10.10:FF:000001">
    <property type="entry name" value="LysR family transcriptional regulator"/>
    <property type="match status" value="1"/>
</dbReference>
<dbReference type="Gene3D" id="1.10.10.10">
    <property type="entry name" value="Winged helix-like DNA-binding domain superfamily/Winged helix DNA-binding domain"/>
    <property type="match status" value="1"/>
</dbReference>
<keyword evidence="4" id="KW-0804">Transcription</keyword>
<dbReference type="Pfam" id="PF00126">
    <property type="entry name" value="HTH_1"/>
    <property type="match status" value="1"/>
</dbReference>
<protein>
    <submittedName>
        <fullName evidence="6">LysR family transcriptional regulator</fullName>
    </submittedName>
</protein>
<dbReference type="Proteomes" id="UP000440694">
    <property type="component" value="Unassembled WGS sequence"/>
</dbReference>
<dbReference type="Gene3D" id="3.40.190.290">
    <property type="match status" value="1"/>
</dbReference>
<dbReference type="RefSeq" id="WP_324615047.1">
    <property type="nucleotide sequence ID" value="NZ_WMBQ01000002.1"/>
</dbReference>
<dbReference type="Pfam" id="PF03466">
    <property type="entry name" value="LysR_substrate"/>
    <property type="match status" value="1"/>
</dbReference>
<dbReference type="FunFam" id="3.40.190.290:FF:000001">
    <property type="entry name" value="Transcriptional regulator, LysR family"/>
    <property type="match status" value="1"/>
</dbReference>
<dbReference type="InterPro" id="IPR000847">
    <property type="entry name" value="LysR_HTH_N"/>
</dbReference>
<evidence type="ECO:0000256" key="4">
    <source>
        <dbReference type="ARBA" id="ARBA00023163"/>
    </source>
</evidence>
<dbReference type="PANTHER" id="PTHR30537:SF5">
    <property type="entry name" value="HTH-TYPE TRANSCRIPTIONAL ACTIVATOR TTDR-RELATED"/>
    <property type="match status" value="1"/>
</dbReference>
<dbReference type="SUPFAM" id="SSF53850">
    <property type="entry name" value="Periplasmic binding protein-like II"/>
    <property type="match status" value="1"/>
</dbReference>
<name>A0A6I3KM79_9HYPH</name>
<proteinExistence type="inferred from homology"/>
<organism evidence="6 7">
    <name type="scientific">Hyphomicrobium album</name>
    <dbReference type="NCBI Taxonomy" id="2665159"/>
    <lineage>
        <taxon>Bacteria</taxon>
        <taxon>Pseudomonadati</taxon>
        <taxon>Pseudomonadota</taxon>
        <taxon>Alphaproteobacteria</taxon>
        <taxon>Hyphomicrobiales</taxon>
        <taxon>Hyphomicrobiaceae</taxon>
        <taxon>Hyphomicrobium</taxon>
    </lineage>
</organism>
<dbReference type="CDD" id="cd08422">
    <property type="entry name" value="PBP2_CrgA_like"/>
    <property type="match status" value="1"/>
</dbReference>
<evidence type="ECO:0000256" key="3">
    <source>
        <dbReference type="ARBA" id="ARBA00023125"/>
    </source>
</evidence>
<dbReference type="GO" id="GO:0003700">
    <property type="term" value="F:DNA-binding transcription factor activity"/>
    <property type="evidence" value="ECO:0007669"/>
    <property type="project" value="InterPro"/>
</dbReference>
<dbReference type="GO" id="GO:0003677">
    <property type="term" value="F:DNA binding"/>
    <property type="evidence" value="ECO:0007669"/>
    <property type="project" value="UniProtKB-KW"/>
</dbReference>
<reference evidence="6 7" key="1">
    <citation type="submission" date="2019-11" db="EMBL/GenBank/DDBJ databases">
        <title>Identification of a novel strain.</title>
        <authorList>
            <person name="Xu Q."/>
            <person name="Wang G."/>
        </authorList>
    </citation>
    <scope>NUCLEOTIDE SEQUENCE [LARGE SCALE GENOMIC DNA]</scope>
    <source>
        <strain evidence="7">xq</strain>
    </source>
</reference>
<dbReference type="InterPro" id="IPR058163">
    <property type="entry name" value="LysR-type_TF_proteobact-type"/>
</dbReference>
<dbReference type="PANTHER" id="PTHR30537">
    <property type="entry name" value="HTH-TYPE TRANSCRIPTIONAL REGULATOR"/>
    <property type="match status" value="1"/>
</dbReference>
<sequence>MTSISDLDIFARVARTGNMSAAGREMGLSPAVVSKRISQLEERLGARLFQRTTRQLMLTETGAGYFKRVVDILSLCDEAEDFVSRRNTKPRGLLKVTMPTAFGRLHIAPYIDSFLARYPEIELHVSVSDAFVDIIREGFDLAIRIGELEDSSLVARRLAPDTRVLCAAPAYIEKHGLPATTVNLEAHNCLVADAIEMWKLSGPEGDVQVRPYGTVRSDSGEVIRELALSGVGIGLLSIWDIGPALRSGALRLVLPAYRGASAGAVHAVYPSREFMPAKVDVLIEFLAELYGAVPYWEREIDIDKLGARQTPRGATRRIGKAAAQAVAPR</sequence>
<evidence type="ECO:0000313" key="7">
    <source>
        <dbReference type="Proteomes" id="UP000440694"/>
    </source>
</evidence>
<comment type="similarity">
    <text evidence="1">Belongs to the LysR transcriptional regulatory family.</text>
</comment>
<dbReference type="InterPro" id="IPR036390">
    <property type="entry name" value="WH_DNA-bd_sf"/>
</dbReference>
<dbReference type="InterPro" id="IPR036388">
    <property type="entry name" value="WH-like_DNA-bd_sf"/>
</dbReference>
<feature type="domain" description="HTH lysR-type" evidence="5">
    <location>
        <begin position="1"/>
        <end position="59"/>
    </location>
</feature>
<evidence type="ECO:0000259" key="5">
    <source>
        <dbReference type="PROSITE" id="PS50931"/>
    </source>
</evidence>
<accession>A0A6I3KM79</accession>
<evidence type="ECO:0000256" key="1">
    <source>
        <dbReference type="ARBA" id="ARBA00009437"/>
    </source>
</evidence>
<dbReference type="SUPFAM" id="SSF46785">
    <property type="entry name" value="Winged helix' DNA-binding domain"/>
    <property type="match status" value="1"/>
</dbReference>
<evidence type="ECO:0000313" key="6">
    <source>
        <dbReference type="EMBL" id="MTD95533.1"/>
    </source>
</evidence>
<dbReference type="PROSITE" id="PS50931">
    <property type="entry name" value="HTH_LYSR"/>
    <property type="match status" value="1"/>
</dbReference>
<keyword evidence="7" id="KW-1185">Reference proteome</keyword>
<comment type="caution">
    <text evidence="6">The sequence shown here is derived from an EMBL/GenBank/DDBJ whole genome shotgun (WGS) entry which is preliminary data.</text>
</comment>
<evidence type="ECO:0000256" key="2">
    <source>
        <dbReference type="ARBA" id="ARBA00023015"/>
    </source>
</evidence>
<dbReference type="EMBL" id="WMBQ01000002">
    <property type="protein sequence ID" value="MTD95533.1"/>
    <property type="molecule type" value="Genomic_DNA"/>
</dbReference>
<keyword evidence="3" id="KW-0238">DNA-binding</keyword>
<gene>
    <name evidence="6" type="ORF">GIW81_14430</name>
</gene>
<dbReference type="InterPro" id="IPR005119">
    <property type="entry name" value="LysR_subst-bd"/>
</dbReference>